<evidence type="ECO:0000313" key="3">
    <source>
        <dbReference type="Proteomes" id="UP000276133"/>
    </source>
</evidence>
<keyword evidence="1" id="KW-1133">Transmembrane helix</keyword>
<feature type="transmembrane region" description="Helical" evidence="1">
    <location>
        <begin position="20"/>
        <end position="37"/>
    </location>
</feature>
<name>A0A3M7P6U5_BRAPC</name>
<gene>
    <name evidence="2" type="ORF">BpHYR1_048640</name>
</gene>
<keyword evidence="1" id="KW-0812">Transmembrane</keyword>
<dbReference type="EMBL" id="REGN01013072">
    <property type="protein sequence ID" value="RMZ94414.1"/>
    <property type="molecule type" value="Genomic_DNA"/>
</dbReference>
<accession>A0A3M7P6U5</accession>
<dbReference type="Proteomes" id="UP000276133">
    <property type="component" value="Unassembled WGS sequence"/>
</dbReference>
<evidence type="ECO:0000313" key="2">
    <source>
        <dbReference type="EMBL" id="RMZ94414.1"/>
    </source>
</evidence>
<comment type="caution">
    <text evidence="2">The sequence shown here is derived from an EMBL/GenBank/DDBJ whole genome shotgun (WGS) entry which is preliminary data.</text>
</comment>
<dbReference type="AlphaFoldDB" id="A0A3M7P6U5"/>
<keyword evidence="1" id="KW-0472">Membrane</keyword>
<feature type="non-terminal residue" evidence="2">
    <location>
        <position position="161"/>
    </location>
</feature>
<sequence>MIWHLKFELVVMGLRKCRNLYTLVIVVAGLFYINWLLNLTDWSRLEKVEKKIRTLRRQQDSIVFELFEAFDQDQTIQSNGHFTLIGAKNLPNYRQAFSFNINEIEFLTLNDLSSIFKLLYSSQAFLMDINVLENLVFDDLSQESVPRQSIVYNVSSIDISR</sequence>
<protein>
    <submittedName>
        <fullName evidence="2">Uncharacterized protein</fullName>
    </submittedName>
</protein>
<proteinExistence type="predicted"/>
<keyword evidence="3" id="KW-1185">Reference proteome</keyword>
<reference evidence="2 3" key="1">
    <citation type="journal article" date="2018" name="Sci. Rep.">
        <title>Genomic signatures of local adaptation to the degree of environmental predictability in rotifers.</title>
        <authorList>
            <person name="Franch-Gras L."/>
            <person name="Hahn C."/>
            <person name="Garcia-Roger E.M."/>
            <person name="Carmona M.J."/>
            <person name="Serra M."/>
            <person name="Gomez A."/>
        </authorList>
    </citation>
    <scope>NUCLEOTIDE SEQUENCE [LARGE SCALE GENOMIC DNA]</scope>
    <source>
        <strain evidence="2">HYR1</strain>
    </source>
</reference>
<evidence type="ECO:0000256" key="1">
    <source>
        <dbReference type="SAM" id="Phobius"/>
    </source>
</evidence>
<organism evidence="2 3">
    <name type="scientific">Brachionus plicatilis</name>
    <name type="common">Marine rotifer</name>
    <name type="synonym">Brachionus muelleri</name>
    <dbReference type="NCBI Taxonomy" id="10195"/>
    <lineage>
        <taxon>Eukaryota</taxon>
        <taxon>Metazoa</taxon>
        <taxon>Spiralia</taxon>
        <taxon>Gnathifera</taxon>
        <taxon>Rotifera</taxon>
        <taxon>Eurotatoria</taxon>
        <taxon>Monogononta</taxon>
        <taxon>Pseudotrocha</taxon>
        <taxon>Ploima</taxon>
        <taxon>Brachionidae</taxon>
        <taxon>Brachionus</taxon>
    </lineage>
</organism>